<feature type="domain" description="Helicase ATP-binding" evidence="9">
    <location>
        <begin position="551"/>
        <end position="763"/>
    </location>
</feature>
<feature type="compositionally biased region" description="Acidic residues" evidence="8">
    <location>
        <begin position="404"/>
        <end position="461"/>
    </location>
</feature>
<gene>
    <name evidence="11" type="ORF">FNF31_02526</name>
</gene>
<feature type="compositionally biased region" description="Basic and acidic residues" evidence="8">
    <location>
        <begin position="892"/>
        <end position="908"/>
    </location>
</feature>
<feature type="region of interest" description="Disordered" evidence="8">
    <location>
        <begin position="173"/>
        <end position="234"/>
    </location>
</feature>
<feature type="compositionally biased region" description="Basic residues" evidence="8">
    <location>
        <begin position="1666"/>
        <end position="1676"/>
    </location>
</feature>
<dbReference type="SMART" id="SM00847">
    <property type="entry name" value="HA2"/>
    <property type="match status" value="1"/>
</dbReference>
<dbReference type="Pfam" id="PF00270">
    <property type="entry name" value="DEAD"/>
    <property type="match status" value="1"/>
</dbReference>
<feature type="region of interest" description="Disordered" evidence="8">
    <location>
        <begin position="403"/>
        <end position="480"/>
    </location>
</feature>
<evidence type="ECO:0000256" key="3">
    <source>
        <dbReference type="ARBA" id="ARBA00022741"/>
    </source>
</evidence>
<comment type="similarity">
    <text evidence="1">Belongs to the DEAD box helicase family. DEAH subfamily.</text>
</comment>
<reference evidence="11 12" key="1">
    <citation type="submission" date="2019-07" db="EMBL/GenBank/DDBJ databases">
        <title>Genomes of Cafeteria roenbergensis.</title>
        <authorList>
            <person name="Fischer M.G."/>
            <person name="Hackl T."/>
            <person name="Roman M."/>
        </authorList>
    </citation>
    <scope>NUCLEOTIDE SEQUENCE [LARGE SCALE GENOMIC DNA]</scope>
    <source>
        <strain evidence="11 12">Cflag</strain>
    </source>
</reference>
<dbReference type="GO" id="GO:0000462">
    <property type="term" value="P:maturation of SSU-rRNA from tricistronic rRNA transcript (SSU-rRNA, 5.8S rRNA, LSU-rRNA)"/>
    <property type="evidence" value="ECO:0007669"/>
    <property type="project" value="TreeGrafter"/>
</dbReference>
<feature type="region of interest" description="Disordered" evidence="8">
    <location>
        <begin position="1647"/>
        <end position="1702"/>
    </location>
</feature>
<feature type="compositionally biased region" description="Low complexity" evidence="8">
    <location>
        <begin position="1677"/>
        <end position="1691"/>
    </location>
</feature>
<accession>A0A5A8DH57</accession>
<dbReference type="EC" id="3.6.4.13" evidence="2"/>
<dbReference type="GO" id="GO:0016787">
    <property type="term" value="F:hydrolase activity"/>
    <property type="evidence" value="ECO:0007669"/>
    <property type="project" value="UniProtKB-KW"/>
</dbReference>
<feature type="compositionally biased region" description="Low complexity" evidence="8">
    <location>
        <begin position="62"/>
        <end position="84"/>
    </location>
</feature>
<evidence type="ECO:0000256" key="2">
    <source>
        <dbReference type="ARBA" id="ARBA00012552"/>
    </source>
</evidence>
<feature type="region of interest" description="Disordered" evidence="8">
    <location>
        <begin position="1"/>
        <end position="95"/>
    </location>
</feature>
<dbReference type="PROSITE" id="PS00690">
    <property type="entry name" value="DEAH_ATP_HELICASE"/>
    <property type="match status" value="1"/>
</dbReference>
<dbReference type="GO" id="GO:0005730">
    <property type="term" value="C:nucleolus"/>
    <property type="evidence" value="ECO:0007669"/>
    <property type="project" value="TreeGrafter"/>
</dbReference>
<organism evidence="11 12">
    <name type="scientific">Cafeteria roenbergensis</name>
    <name type="common">Marine flagellate</name>
    <dbReference type="NCBI Taxonomy" id="33653"/>
    <lineage>
        <taxon>Eukaryota</taxon>
        <taxon>Sar</taxon>
        <taxon>Stramenopiles</taxon>
        <taxon>Bigyra</taxon>
        <taxon>Opalozoa</taxon>
        <taxon>Bicosoecida</taxon>
        <taxon>Cafeteriaceae</taxon>
        <taxon>Cafeteria</taxon>
    </lineage>
</organism>
<feature type="compositionally biased region" description="Acidic residues" evidence="8">
    <location>
        <begin position="1187"/>
        <end position="1201"/>
    </location>
</feature>
<evidence type="ECO:0000259" key="9">
    <source>
        <dbReference type="PROSITE" id="PS51192"/>
    </source>
</evidence>
<evidence type="ECO:0000256" key="6">
    <source>
        <dbReference type="ARBA" id="ARBA00022840"/>
    </source>
</evidence>
<comment type="caution">
    <text evidence="11">The sequence shown here is derived from an EMBL/GenBank/DDBJ whole genome shotgun (WGS) entry which is preliminary data.</text>
</comment>
<dbReference type="InterPro" id="IPR056371">
    <property type="entry name" value="DHX37-like_C"/>
</dbReference>
<feature type="region of interest" description="Disordered" evidence="8">
    <location>
        <begin position="255"/>
        <end position="303"/>
    </location>
</feature>
<evidence type="ECO:0000313" key="11">
    <source>
        <dbReference type="EMBL" id="KAA0163977.1"/>
    </source>
</evidence>
<dbReference type="InterPro" id="IPR014001">
    <property type="entry name" value="Helicase_ATP-bd"/>
</dbReference>
<dbReference type="SMART" id="SM00490">
    <property type="entry name" value="HELICc"/>
    <property type="match status" value="1"/>
</dbReference>
<dbReference type="SMART" id="SM00487">
    <property type="entry name" value="DEXDc"/>
    <property type="match status" value="1"/>
</dbReference>
<evidence type="ECO:0000256" key="7">
    <source>
        <dbReference type="ARBA" id="ARBA00047984"/>
    </source>
</evidence>
<dbReference type="SUPFAM" id="SSF52540">
    <property type="entry name" value="P-loop containing nucleoside triphosphate hydrolases"/>
    <property type="match status" value="1"/>
</dbReference>
<dbReference type="InterPro" id="IPR027417">
    <property type="entry name" value="P-loop_NTPase"/>
</dbReference>
<sequence>MDLSSLGNDVGLSKSLRARMRGPRLLDEEGDESGANALMLPGKSKKSKRATKPPTAARAVLAASRPEARGPARAATAAAAGPASRLEKRKSKSQLKKLAKLEENRVKREKRAHILQELRESAMSENQMQLLRRSGALGQRDTLKQRLQRAVRSERMGLAVDEADAERLMVPLEAARGGVRDPSAPVQPAPEPPQAAEAAAIDSEEAAASASPAPASATPAPSAPRAMPSVAAPAAPAFGSADGFSFSVGVPAEGAASGGWAGAASAGSWSTAVADPAAPRATTDGSGQPLIPQNRAVKGVSGLTERSAAHDALEELRRRNAELMKQGQVAASARTEIGALEVNPNKIKKASVALDGQAKPKRHTMSLADKVRAQVYEEGSHSGGAARVQRLIDAALGNSVLPETYDDEESDKDAEAGGDGDGADQESDGDGGSDDGSGDEDDDDDDDDSDDESGSDDDSEPPEPHEFSSMPAPPGGIRDERLPTATAVAMMGSDAAAATVAGGLSAESAMASVKRSVPLKLRSGAVAVTRRPEIIESRSKLPVVGMEQEVMEAIDSHGTVILCGETGSGKTTQVPQFLYEAGYGAPASEGGKPGLIAVTQPRRVAALTTAARVADELGVKCGSNQTVVSIVRYEASRIGPRTRLAFMTDGVLLREAQEDLLLRRFSAIVLDEAHERNLNTDVLIGLLSRALPLRNRIAEEHDAAAAKFSKRNGGKQPADDAAVFRGPHGSGRVRALKLVIMSATLRVEDFTANKALFRIPPPVVNVPARQFPVTTHFAKRTEMLSYVDAAVRKVVSIHEKLPEGGVLVFLTGQGEIDEAVSKLKSRFGAARRRVAEMRRREEEEAAAILRSGDAAADTAGSGDTGSGSESGSDSSDDEDDSDDDGDDGEQGEGDKRKETKDADAEKQAGPKTPEYPRTLVLPLYAMLPQDEQLRAFQPPPPGHRLIVLATNVAETSITIPGIRYVVDCGRVKRRTWDLRAGTSRFEVGWISQASADQRAGRAGRTGPGHTYRLYSAAVFQERFSRFEPPETETMPLDAMVLQLKKMGIRSVQSFPFPSPPPKHALIAAVRQLSALGILQLSKGHAASMGPGAAEASSGPAARDEEALTALGDRVADLPVAPSLAKMLVLAASGGPDLLAWVTAVVAIMTADTPFIYPKRRRPQDIKAAARARAAGGAEAEAVRQLDGDEDGDADDDGDADADPLELAAMTATSAAEEAELAERRKEAEECRIAHGRIRHTSSDALTALRLVGAHAHSCIDASTGALDGAGSVDWCKRHFVRHKTLKEAFQLRKQLHSRVAAMLSGTGVGIRGGDADAAEREGDGGADVSPADSGSSSARFPARLPKVRRADEERILQVVTAGLLHRVARRATAEEAEAILPQHGLSLHTGGGRAGSRVPYLPCDERSPSPLFVHPRSALCRDDIGDMPEMIVAQEVLQSSGVTKRHLLRGCSEVDEEWLADLSAGTPMVVLGRALPVPQPDYDPDLDGVKAWHEPQFGDGKWRLSPVPRPVANTDMATRCFARALLSGRVLGFAKQLAPFLVAPADLVVKGGGQRRIQALLSVLAAPPGGAAPVSSRAALAKVWAGNPAFLLPELSLWYPAEQAAALVKTWPAIVSSEVPLASASDTAAAAASAAAAGGLARQAGPAAAAAASSGAGPSSSEAASGKRKPRRKRARSPGAGKAATGAAKASKNPRRAGSASK</sequence>
<dbReference type="InterPro" id="IPR007502">
    <property type="entry name" value="Helicase-assoc_dom"/>
</dbReference>
<dbReference type="EMBL" id="VLTM01000019">
    <property type="protein sequence ID" value="KAA0163977.1"/>
    <property type="molecule type" value="Genomic_DNA"/>
</dbReference>
<evidence type="ECO:0000259" key="10">
    <source>
        <dbReference type="PROSITE" id="PS51194"/>
    </source>
</evidence>
<feature type="compositionally biased region" description="Acidic residues" evidence="8">
    <location>
        <begin position="874"/>
        <end position="891"/>
    </location>
</feature>
<dbReference type="FunFam" id="3.40.50.300:FF:000637">
    <property type="entry name" value="ATP-dependent RNA helicase DHX37/DHR1"/>
    <property type="match status" value="1"/>
</dbReference>
<dbReference type="PANTHER" id="PTHR18934:SF99">
    <property type="entry name" value="ATP-DEPENDENT RNA HELICASE DHX37-RELATED"/>
    <property type="match status" value="1"/>
</dbReference>
<comment type="catalytic activity">
    <reaction evidence="7">
        <text>ATP + H2O = ADP + phosphate + H(+)</text>
        <dbReference type="Rhea" id="RHEA:13065"/>
        <dbReference type="ChEBI" id="CHEBI:15377"/>
        <dbReference type="ChEBI" id="CHEBI:15378"/>
        <dbReference type="ChEBI" id="CHEBI:30616"/>
        <dbReference type="ChEBI" id="CHEBI:43474"/>
        <dbReference type="ChEBI" id="CHEBI:456216"/>
        <dbReference type="EC" id="3.6.4.13"/>
    </reaction>
</comment>
<evidence type="ECO:0000256" key="1">
    <source>
        <dbReference type="ARBA" id="ARBA00008792"/>
    </source>
</evidence>
<keyword evidence="4" id="KW-0378">Hydrolase</keyword>
<dbReference type="GO" id="GO:0003723">
    <property type="term" value="F:RNA binding"/>
    <property type="evidence" value="ECO:0007669"/>
    <property type="project" value="TreeGrafter"/>
</dbReference>
<feature type="region of interest" description="Disordered" evidence="8">
    <location>
        <begin position="845"/>
        <end position="917"/>
    </location>
</feature>
<feature type="compositionally biased region" description="Low complexity" evidence="8">
    <location>
        <begin position="1647"/>
        <end position="1664"/>
    </location>
</feature>
<keyword evidence="6" id="KW-0067">ATP-binding</keyword>
<dbReference type="PROSITE" id="PS51194">
    <property type="entry name" value="HELICASE_CTER"/>
    <property type="match status" value="1"/>
</dbReference>
<proteinExistence type="inferred from homology"/>
<protein>
    <recommendedName>
        <fullName evidence="2">RNA helicase</fullName>
        <ecNumber evidence="2">3.6.4.13</ecNumber>
    </recommendedName>
</protein>
<feature type="domain" description="Helicase C-terminal" evidence="10">
    <location>
        <begin position="793"/>
        <end position="1047"/>
    </location>
</feature>
<dbReference type="InterPro" id="IPR002464">
    <property type="entry name" value="DNA/RNA_helicase_DEAH_CS"/>
</dbReference>
<evidence type="ECO:0000256" key="5">
    <source>
        <dbReference type="ARBA" id="ARBA00022806"/>
    </source>
</evidence>
<dbReference type="GO" id="GO:0003724">
    <property type="term" value="F:RNA helicase activity"/>
    <property type="evidence" value="ECO:0007669"/>
    <property type="project" value="UniProtKB-EC"/>
</dbReference>
<feature type="compositionally biased region" description="Basic and acidic residues" evidence="8">
    <location>
        <begin position="1313"/>
        <end position="1323"/>
    </location>
</feature>
<feature type="region of interest" description="Disordered" evidence="8">
    <location>
        <begin position="1176"/>
        <end position="1201"/>
    </location>
</feature>
<keyword evidence="3" id="KW-0547">Nucleotide-binding</keyword>
<dbReference type="PROSITE" id="PS51192">
    <property type="entry name" value="HELICASE_ATP_BIND_1"/>
    <property type="match status" value="1"/>
</dbReference>
<keyword evidence="5" id="KW-0347">Helicase</keyword>
<dbReference type="Pfam" id="PF00271">
    <property type="entry name" value="Helicase_C"/>
    <property type="match status" value="1"/>
</dbReference>
<evidence type="ECO:0000313" key="12">
    <source>
        <dbReference type="Proteomes" id="UP000325113"/>
    </source>
</evidence>
<dbReference type="GO" id="GO:0005524">
    <property type="term" value="F:ATP binding"/>
    <property type="evidence" value="ECO:0007669"/>
    <property type="project" value="UniProtKB-KW"/>
</dbReference>
<dbReference type="Proteomes" id="UP000325113">
    <property type="component" value="Unassembled WGS sequence"/>
</dbReference>
<dbReference type="PANTHER" id="PTHR18934">
    <property type="entry name" value="ATP-DEPENDENT RNA HELICASE"/>
    <property type="match status" value="1"/>
</dbReference>
<dbReference type="InterPro" id="IPR011545">
    <property type="entry name" value="DEAD/DEAH_box_helicase_dom"/>
</dbReference>
<dbReference type="InterPro" id="IPR001650">
    <property type="entry name" value="Helicase_C-like"/>
</dbReference>
<name>A0A5A8DH57_CAFRO</name>
<dbReference type="Gene3D" id="1.20.120.1080">
    <property type="match status" value="1"/>
</dbReference>
<feature type="region of interest" description="Disordered" evidence="8">
    <location>
        <begin position="1310"/>
        <end position="1344"/>
    </location>
</feature>
<dbReference type="Pfam" id="PF23362">
    <property type="entry name" value="DHX37_C"/>
    <property type="match status" value="1"/>
</dbReference>
<evidence type="ECO:0000256" key="8">
    <source>
        <dbReference type="SAM" id="MobiDB-lite"/>
    </source>
</evidence>
<dbReference type="CDD" id="cd18791">
    <property type="entry name" value="SF2_C_RHA"/>
    <property type="match status" value="1"/>
</dbReference>
<dbReference type="Pfam" id="PF21010">
    <property type="entry name" value="HA2_C"/>
    <property type="match status" value="1"/>
</dbReference>
<feature type="compositionally biased region" description="Low complexity" evidence="8">
    <location>
        <begin position="851"/>
        <end position="873"/>
    </location>
</feature>
<evidence type="ECO:0000256" key="4">
    <source>
        <dbReference type="ARBA" id="ARBA00022801"/>
    </source>
</evidence>
<dbReference type="Gene3D" id="3.40.50.300">
    <property type="entry name" value="P-loop containing nucleotide triphosphate hydrolases"/>
    <property type="match status" value="2"/>
</dbReference>
<feature type="compositionally biased region" description="Low complexity" evidence="8">
    <location>
        <begin position="194"/>
        <end position="234"/>
    </location>
</feature>